<dbReference type="STRING" id="1137799.GZ78_24745"/>
<comment type="caution">
    <text evidence="2">The sequence shown here is derived from an EMBL/GenBank/DDBJ whole genome shotgun (WGS) entry which is preliminary data.</text>
</comment>
<keyword evidence="1" id="KW-1133">Transmembrane helix</keyword>
<gene>
    <name evidence="2" type="ORF">GZ78_24745</name>
</gene>
<dbReference type="InterPro" id="IPR021344">
    <property type="entry name" value="DUF2970"/>
</dbReference>
<evidence type="ECO:0000256" key="1">
    <source>
        <dbReference type="SAM" id="Phobius"/>
    </source>
</evidence>
<protein>
    <recommendedName>
        <fullName evidence="4">DUF2970 domain-containing protein</fullName>
    </recommendedName>
</protein>
<proteinExistence type="predicted"/>
<feature type="transmembrane region" description="Helical" evidence="1">
    <location>
        <begin position="36"/>
        <end position="62"/>
    </location>
</feature>
<evidence type="ECO:0000313" key="2">
    <source>
        <dbReference type="EMBL" id="KEQ15077.1"/>
    </source>
</evidence>
<sequence length="66" mass="6977">MAKGTGFLSTLQSVLASAFGVQSDKNRERDFSQGRTAHFIIAGVIGTVLFILVLALVVKLVLSQVG</sequence>
<dbReference type="OrthoDB" id="5625885at2"/>
<reference evidence="2 3" key="1">
    <citation type="submission" date="2014-06" db="EMBL/GenBank/DDBJ databases">
        <title>Whole Genome Sequences of Three Symbiotic Endozoicomonas Bacteria.</title>
        <authorList>
            <person name="Neave M.J."/>
            <person name="Apprill A."/>
            <person name="Voolstra C.R."/>
        </authorList>
    </citation>
    <scope>NUCLEOTIDE SEQUENCE [LARGE SCALE GENOMIC DNA]</scope>
    <source>
        <strain evidence="2 3">DSM 25634</strain>
    </source>
</reference>
<keyword evidence="1" id="KW-0812">Transmembrane</keyword>
<dbReference type="AlphaFoldDB" id="A0A081N9F4"/>
<name>A0A081N9F4_9GAMM</name>
<dbReference type="Proteomes" id="UP000028073">
    <property type="component" value="Unassembled WGS sequence"/>
</dbReference>
<accession>A0A081N9F4</accession>
<dbReference type="Pfam" id="PF11174">
    <property type="entry name" value="DUF2970"/>
    <property type="match status" value="1"/>
</dbReference>
<keyword evidence="3" id="KW-1185">Reference proteome</keyword>
<dbReference type="eggNOG" id="ENOG5033AS4">
    <property type="taxonomic scope" value="Bacteria"/>
</dbReference>
<organism evidence="2 3">
    <name type="scientific">Endozoicomonas numazuensis</name>
    <dbReference type="NCBI Taxonomy" id="1137799"/>
    <lineage>
        <taxon>Bacteria</taxon>
        <taxon>Pseudomonadati</taxon>
        <taxon>Pseudomonadota</taxon>
        <taxon>Gammaproteobacteria</taxon>
        <taxon>Oceanospirillales</taxon>
        <taxon>Endozoicomonadaceae</taxon>
        <taxon>Endozoicomonas</taxon>
    </lineage>
</organism>
<keyword evidence="1" id="KW-0472">Membrane</keyword>
<evidence type="ECO:0000313" key="3">
    <source>
        <dbReference type="Proteomes" id="UP000028073"/>
    </source>
</evidence>
<dbReference type="RefSeq" id="WP_034841389.1">
    <property type="nucleotide sequence ID" value="NZ_JOKH01000007.1"/>
</dbReference>
<dbReference type="EMBL" id="JOKH01000007">
    <property type="protein sequence ID" value="KEQ15077.1"/>
    <property type="molecule type" value="Genomic_DNA"/>
</dbReference>
<evidence type="ECO:0008006" key="4">
    <source>
        <dbReference type="Google" id="ProtNLM"/>
    </source>
</evidence>